<dbReference type="Proteomes" id="UP001430953">
    <property type="component" value="Unassembled WGS sequence"/>
</dbReference>
<dbReference type="EMBL" id="JADYXP020000023">
    <property type="protein sequence ID" value="KAL0102064.1"/>
    <property type="molecule type" value="Genomic_DNA"/>
</dbReference>
<name>A0AAW2EI69_9HYME</name>
<organism evidence="1 2">
    <name type="scientific">Cardiocondyla obscurior</name>
    <dbReference type="NCBI Taxonomy" id="286306"/>
    <lineage>
        <taxon>Eukaryota</taxon>
        <taxon>Metazoa</taxon>
        <taxon>Ecdysozoa</taxon>
        <taxon>Arthropoda</taxon>
        <taxon>Hexapoda</taxon>
        <taxon>Insecta</taxon>
        <taxon>Pterygota</taxon>
        <taxon>Neoptera</taxon>
        <taxon>Endopterygota</taxon>
        <taxon>Hymenoptera</taxon>
        <taxon>Apocrita</taxon>
        <taxon>Aculeata</taxon>
        <taxon>Formicoidea</taxon>
        <taxon>Formicidae</taxon>
        <taxon>Myrmicinae</taxon>
        <taxon>Cardiocondyla</taxon>
    </lineage>
</organism>
<gene>
    <name evidence="1" type="ORF">PUN28_018541</name>
</gene>
<sequence length="84" mass="9193">MRIICKGGSNLEYVWRSEPSRSADCSTVTPGQSTFYFSHSAEIRGDTGDEGEGGGRETPRDFHECLYGGLPSIFDCGVKTFYGD</sequence>
<accession>A0AAW2EI69</accession>
<keyword evidence="2" id="KW-1185">Reference proteome</keyword>
<dbReference type="AlphaFoldDB" id="A0AAW2EI69"/>
<evidence type="ECO:0000313" key="2">
    <source>
        <dbReference type="Proteomes" id="UP001430953"/>
    </source>
</evidence>
<evidence type="ECO:0000313" key="1">
    <source>
        <dbReference type="EMBL" id="KAL0102064.1"/>
    </source>
</evidence>
<reference evidence="1 2" key="1">
    <citation type="submission" date="2023-03" db="EMBL/GenBank/DDBJ databases">
        <title>High recombination rates correlate with genetic variation in Cardiocondyla obscurior ants.</title>
        <authorList>
            <person name="Errbii M."/>
        </authorList>
    </citation>
    <scope>NUCLEOTIDE SEQUENCE [LARGE SCALE GENOMIC DNA]</scope>
    <source>
        <strain evidence="1">Alpha-2009</strain>
        <tissue evidence="1">Whole body</tissue>
    </source>
</reference>
<comment type="caution">
    <text evidence="1">The sequence shown here is derived from an EMBL/GenBank/DDBJ whole genome shotgun (WGS) entry which is preliminary data.</text>
</comment>
<protein>
    <submittedName>
        <fullName evidence="1">Uncharacterized protein</fullName>
    </submittedName>
</protein>
<proteinExistence type="predicted"/>